<keyword evidence="2" id="KW-1185">Reference proteome</keyword>
<dbReference type="EMBL" id="CAMKVN010016429">
    <property type="protein sequence ID" value="CAI2197504.1"/>
    <property type="molecule type" value="Genomic_DNA"/>
</dbReference>
<evidence type="ECO:0000313" key="2">
    <source>
        <dbReference type="Proteomes" id="UP001153678"/>
    </source>
</evidence>
<organism evidence="1 2">
    <name type="scientific">Funneliformis geosporum</name>
    <dbReference type="NCBI Taxonomy" id="1117311"/>
    <lineage>
        <taxon>Eukaryota</taxon>
        <taxon>Fungi</taxon>
        <taxon>Fungi incertae sedis</taxon>
        <taxon>Mucoromycota</taxon>
        <taxon>Glomeromycotina</taxon>
        <taxon>Glomeromycetes</taxon>
        <taxon>Glomerales</taxon>
        <taxon>Glomeraceae</taxon>
        <taxon>Funneliformis</taxon>
    </lineage>
</organism>
<dbReference type="AlphaFoldDB" id="A0A9W4X617"/>
<dbReference type="OrthoDB" id="2432695at2759"/>
<proteinExistence type="predicted"/>
<dbReference type="Proteomes" id="UP001153678">
    <property type="component" value="Unassembled WGS sequence"/>
</dbReference>
<comment type="caution">
    <text evidence="1">The sequence shown here is derived from an EMBL/GenBank/DDBJ whole genome shotgun (WGS) entry which is preliminary data.</text>
</comment>
<name>A0A9W4X617_9GLOM</name>
<sequence length="125" mass="14375">MRIHTVKLGVLTVQKYHPDKDPKSKKAKILIAEGQSTLDGFVGQIEIPPKVRFRTSLTKWVVSDDQLFTTSKNQHFQSITMHWITKDWMLQDSLLDFIDLCGPHSSENLCNAFVKSCQEFVILKK</sequence>
<feature type="non-terminal residue" evidence="1">
    <location>
        <position position="125"/>
    </location>
</feature>
<evidence type="ECO:0000313" key="1">
    <source>
        <dbReference type="EMBL" id="CAI2197504.1"/>
    </source>
</evidence>
<gene>
    <name evidence="1" type="ORF">FWILDA_LOCUS18111</name>
</gene>
<accession>A0A9W4X617</accession>
<reference evidence="1" key="1">
    <citation type="submission" date="2022-08" db="EMBL/GenBank/DDBJ databases">
        <authorList>
            <person name="Kallberg Y."/>
            <person name="Tangrot J."/>
            <person name="Rosling A."/>
        </authorList>
    </citation>
    <scope>NUCLEOTIDE SEQUENCE</scope>
    <source>
        <strain evidence="1">Wild A</strain>
    </source>
</reference>
<protein>
    <submittedName>
        <fullName evidence="1">17736_t:CDS:1</fullName>
    </submittedName>
</protein>